<protein>
    <submittedName>
        <fullName evidence="3">Glyoxylase, beta-lactamase superfamily II</fullName>
    </submittedName>
</protein>
<dbReference type="OrthoDB" id="2273115at2"/>
<dbReference type="Gene3D" id="3.60.15.10">
    <property type="entry name" value="Ribonuclease Z/Hydroxyacylglutathione hydrolase-like"/>
    <property type="match status" value="1"/>
</dbReference>
<evidence type="ECO:0000313" key="4">
    <source>
        <dbReference type="Proteomes" id="UP000199651"/>
    </source>
</evidence>
<dbReference type="EMBL" id="FNJB01000001">
    <property type="protein sequence ID" value="SDN97394.1"/>
    <property type="molecule type" value="Genomic_DNA"/>
</dbReference>
<feature type="domain" description="Metallo-beta-lactamase" evidence="2">
    <location>
        <begin position="33"/>
        <end position="221"/>
    </location>
</feature>
<dbReference type="STRING" id="504798.SAMN05421871_103386"/>
<reference evidence="4" key="1">
    <citation type="submission" date="2016-10" db="EMBL/GenBank/DDBJ databases">
        <authorList>
            <person name="Varghese N."/>
            <person name="Submissions S."/>
        </authorList>
    </citation>
    <scope>NUCLEOTIDE SEQUENCE [LARGE SCALE GENOMIC DNA]</scope>
    <source>
        <strain evidence="4">IBRC-M 10655</strain>
    </source>
</reference>
<keyword evidence="4" id="KW-1185">Reference proteome</keyword>
<dbReference type="SUPFAM" id="SSF56281">
    <property type="entry name" value="Metallo-hydrolase/oxidoreductase"/>
    <property type="match status" value="1"/>
</dbReference>
<dbReference type="Pfam" id="PF00753">
    <property type="entry name" value="Lactamase_B"/>
    <property type="match status" value="1"/>
</dbReference>
<dbReference type="CDD" id="cd07739">
    <property type="entry name" value="metallo-hydrolase-like_MBL-fold"/>
    <property type="match status" value="1"/>
</dbReference>
<dbReference type="AlphaFoldDB" id="A0A1H0FS31"/>
<evidence type="ECO:0000256" key="1">
    <source>
        <dbReference type="SAM" id="MobiDB-lite"/>
    </source>
</evidence>
<proteinExistence type="predicted"/>
<feature type="region of interest" description="Disordered" evidence="1">
    <location>
        <begin position="1"/>
        <end position="24"/>
    </location>
</feature>
<organism evidence="3 4">
    <name type="scientific">Actinokineospora alba</name>
    <dbReference type="NCBI Taxonomy" id="504798"/>
    <lineage>
        <taxon>Bacteria</taxon>
        <taxon>Bacillati</taxon>
        <taxon>Actinomycetota</taxon>
        <taxon>Actinomycetes</taxon>
        <taxon>Pseudonocardiales</taxon>
        <taxon>Pseudonocardiaceae</taxon>
        <taxon>Actinokineospora</taxon>
    </lineage>
</organism>
<sequence>MKYEPHYEVHVEPQIPQSGRGPLPDGSTRMWSPIASTLIKGSRSAVLVDPPMTTAQAHAVLEWVRSSGRELEGIYITHGHADHWLGAVPLVERFPEATVYATEATQRMMKSQGSPEFRAGFWDKIFPGLLPTGELDVQVVGPEGFELEGTRLLPLEVGHTDTDDTTMLHVPDIGLLVAGDVVYNGVHPYLTESGGIPGITSWLAALEFAADLAPRAVIAGHKAPEASDDPIQIEQTRRYLEDARELMDIASDANAFYDGMLARHPDRINPGALWGAAVTLFPEWDS</sequence>
<dbReference type="InterPro" id="IPR036866">
    <property type="entry name" value="RibonucZ/Hydroxyglut_hydro"/>
</dbReference>
<dbReference type="PANTHER" id="PTHR42951">
    <property type="entry name" value="METALLO-BETA-LACTAMASE DOMAIN-CONTAINING"/>
    <property type="match status" value="1"/>
</dbReference>
<gene>
    <name evidence="3" type="ORF">SAMN05192558_101485</name>
</gene>
<evidence type="ECO:0000259" key="2">
    <source>
        <dbReference type="SMART" id="SM00849"/>
    </source>
</evidence>
<dbReference type="PANTHER" id="PTHR42951:SF14">
    <property type="entry name" value="METALLO-BETA-LACTAMASE SUPERFAMILY PROTEIN"/>
    <property type="match status" value="1"/>
</dbReference>
<dbReference type="InterPro" id="IPR050855">
    <property type="entry name" value="NDM-1-like"/>
</dbReference>
<dbReference type="InterPro" id="IPR001279">
    <property type="entry name" value="Metallo-B-lactamas"/>
</dbReference>
<accession>A0A1H0FS31</accession>
<name>A0A1H0FS31_9PSEU</name>
<evidence type="ECO:0000313" key="3">
    <source>
        <dbReference type="EMBL" id="SDN97394.1"/>
    </source>
</evidence>
<dbReference type="Proteomes" id="UP000199651">
    <property type="component" value="Unassembled WGS sequence"/>
</dbReference>
<feature type="compositionally biased region" description="Basic and acidic residues" evidence="1">
    <location>
        <begin position="1"/>
        <end position="11"/>
    </location>
</feature>
<dbReference type="SMART" id="SM00849">
    <property type="entry name" value="Lactamase_B"/>
    <property type="match status" value="1"/>
</dbReference>
<dbReference type="RefSeq" id="WP_091369334.1">
    <property type="nucleotide sequence ID" value="NZ_FNDV01000003.1"/>
</dbReference>